<dbReference type="AlphaFoldDB" id="A0A6A3G6W1"/>
<evidence type="ECO:0000313" key="2">
    <source>
        <dbReference type="Proteomes" id="UP000435112"/>
    </source>
</evidence>
<comment type="caution">
    <text evidence="1">The sequence shown here is derived from an EMBL/GenBank/DDBJ whole genome shotgun (WGS) entry which is preliminary data.</text>
</comment>
<dbReference type="Proteomes" id="UP000435112">
    <property type="component" value="Unassembled WGS sequence"/>
</dbReference>
<evidence type="ECO:0008006" key="3">
    <source>
        <dbReference type="Google" id="ProtNLM"/>
    </source>
</evidence>
<evidence type="ECO:0000313" key="1">
    <source>
        <dbReference type="EMBL" id="KAE8952466.1"/>
    </source>
</evidence>
<protein>
    <recommendedName>
        <fullName evidence="3">PiggyBac transposable element-derived protein domain-containing protein</fullName>
    </recommendedName>
</protein>
<gene>
    <name evidence="1" type="ORF">PR002_g32671</name>
</gene>
<dbReference type="OrthoDB" id="127958at2759"/>
<reference evidence="1 2" key="1">
    <citation type="submission" date="2018-09" db="EMBL/GenBank/DDBJ databases">
        <title>Genomic investigation of the strawberry pathogen Phytophthora fragariae indicates pathogenicity is determined by transcriptional variation in three key races.</title>
        <authorList>
            <person name="Adams T.M."/>
            <person name="Armitage A.D."/>
            <person name="Sobczyk M.K."/>
            <person name="Bates H.J."/>
            <person name="Dunwell J.M."/>
            <person name="Nellist C.F."/>
            <person name="Harrison R.J."/>
        </authorList>
    </citation>
    <scope>NUCLEOTIDE SEQUENCE [LARGE SCALE GENOMIC DNA]</scope>
    <source>
        <strain evidence="1 2">SCRP324</strain>
    </source>
</reference>
<accession>A0A6A3G6W1</accession>
<name>A0A6A3G6W1_9STRA</name>
<organism evidence="1 2">
    <name type="scientific">Phytophthora rubi</name>
    <dbReference type="NCBI Taxonomy" id="129364"/>
    <lineage>
        <taxon>Eukaryota</taxon>
        <taxon>Sar</taxon>
        <taxon>Stramenopiles</taxon>
        <taxon>Oomycota</taxon>
        <taxon>Peronosporomycetes</taxon>
        <taxon>Peronosporales</taxon>
        <taxon>Peronosporaceae</taxon>
        <taxon>Phytophthora</taxon>
    </lineage>
</organism>
<dbReference type="EMBL" id="QXFU01011497">
    <property type="protein sequence ID" value="KAE8952466.1"/>
    <property type="molecule type" value="Genomic_DNA"/>
</dbReference>
<proteinExistence type="predicted"/>
<sequence length="81" mass="9459">MALVNAFIVHRLYRKQINKRPMKHYAFFEMLMEQLLALDEDTFVEIEVSGSNTSKRAHGTITRKDRFDATGCCKCSRYGIR</sequence>